<feature type="compositionally biased region" description="Basic residues" evidence="1">
    <location>
        <begin position="1"/>
        <end position="11"/>
    </location>
</feature>
<keyword evidence="3" id="KW-1185">Reference proteome</keyword>
<name>A0AAW2H2C9_9HYME</name>
<sequence length="117" mass="13689">MTFARYSRRNKMRCENEKSVNQKKKKTHMRECRRRAKDETNGTSHRSAIRAPSRARSDLFLPTSFSFPGLHPHRSLSSPPSFPYEGLNGQTETFKLRAHKANEFCTRDSLELYRIVN</sequence>
<feature type="region of interest" description="Disordered" evidence="1">
    <location>
        <begin position="1"/>
        <end position="53"/>
    </location>
</feature>
<evidence type="ECO:0000313" key="3">
    <source>
        <dbReference type="Proteomes" id="UP001430953"/>
    </source>
</evidence>
<dbReference type="Proteomes" id="UP001430953">
    <property type="component" value="Unassembled WGS sequence"/>
</dbReference>
<proteinExistence type="predicted"/>
<dbReference type="AlphaFoldDB" id="A0AAW2H2C9"/>
<evidence type="ECO:0000313" key="2">
    <source>
        <dbReference type="EMBL" id="KAL0133697.1"/>
    </source>
</evidence>
<evidence type="ECO:0000256" key="1">
    <source>
        <dbReference type="SAM" id="MobiDB-lite"/>
    </source>
</evidence>
<gene>
    <name evidence="2" type="ORF">PUN28_000976</name>
</gene>
<reference evidence="2 3" key="1">
    <citation type="submission" date="2023-03" db="EMBL/GenBank/DDBJ databases">
        <title>High recombination rates correlate with genetic variation in Cardiocondyla obscurior ants.</title>
        <authorList>
            <person name="Errbii M."/>
        </authorList>
    </citation>
    <scope>NUCLEOTIDE SEQUENCE [LARGE SCALE GENOMIC DNA]</scope>
    <source>
        <strain evidence="2">Alpha-2009</strain>
        <tissue evidence="2">Whole body</tissue>
    </source>
</reference>
<comment type="caution">
    <text evidence="2">The sequence shown here is derived from an EMBL/GenBank/DDBJ whole genome shotgun (WGS) entry which is preliminary data.</text>
</comment>
<dbReference type="EMBL" id="JADYXP020000001">
    <property type="protein sequence ID" value="KAL0133697.1"/>
    <property type="molecule type" value="Genomic_DNA"/>
</dbReference>
<feature type="compositionally biased region" description="Low complexity" evidence="1">
    <location>
        <begin position="44"/>
        <end position="53"/>
    </location>
</feature>
<feature type="compositionally biased region" description="Basic residues" evidence="1">
    <location>
        <begin position="21"/>
        <end position="35"/>
    </location>
</feature>
<protein>
    <submittedName>
        <fullName evidence="2">Uncharacterized protein</fullName>
    </submittedName>
</protein>
<organism evidence="2 3">
    <name type="scientific">Cardiocondyla obscurior</name>
    <dbReference type="NCBI Taxonomy" id="286306"/>
    <lineage>
        <taxon>Eukaryota</taxon>
        <taxon>Metazoa</taxon>
        <taxon>Ecdysozoa</taxon>
        <taxon>Arthropoda</taxon>
        <taxon>Hexapoda</taxon>
        <taxon>Insecta</taxon>
        <taxon>Pterygota</taxon>
        <taxon>Neoptera</taxon>
        <taxon>Endopterygota</taxon>
        <taxon>Hymenoptera</taxon>
        <taxon>Apocrita</taxon>
        <taxon>Aculeata</taxon>
        <taxon>Formicoidea</taxon>
        <taxon>Formicidae</taxon>
        <taxon>Myrmicinae</taxon>
        <taxon>Cardiocondyla</taxon>
    </lineage>
</organism>
<accession>A0AAW2H2C9</accession>